<feature type="chain" id="PRO_5037266462" evidence="2">
    <location>
        <begin position="22"/>
        <end position="322"/>
    </location>
</feature>
<dbReference type="Proteomes" id="UP000653127">
    <property type="component" value="Unassembled WGS sequence"/>
</dbReference>
<keyword evidence="2" id="KW-0732">Signal</keyword>
<feature type="signal peptide" evidence="2">
    <location>
        <begin position="1"/>
        <end position="21"/>
    </location>
</feature>
<sequence>MNYKWIAVLLAAALAALPGCARESRPSSAPEESSSQSEPVSSEPEALSSSSSTADETQVLPQTADEAAERFVAALRAGDTGEMEFLSARYESPSGQCDYWKQVSLGEISCEPIQSEGISGTYRLTMEVLDAGPTLLATGVGSYVMRVGSLGYDPIPMVLCIAPEDRYIDEMQLIEDSAAAQVMQARAFGFLSRPFETPDDLTDDLDVEYLIAMGASEYPDGLTQGQMDEMAARYYGAEEFVRQESRFYDPQAQLYVMLGRGGNITNDRIVRIDHGADETFLYVETYTDPVQVCLESTLEYHMRDNGDGTWQVITLREVDPLA</sequence>
<feature type="region of interest" description="Disordered" evidence="1">
    <location>
        <begin position="21"/>
        <end position="63"/>
    </location>
</feature>
<evidence type="ECO:0000313" key="4">
    <source>
        <dbReference type="Proteomes" id="UP000653127"/>
    </source>
</evidence>
<protein>
    <submittedName>
        <fullName evidence="3">Uncharacterized protein</fullName>
    </submittedName>
</protein>
<reference evidence="3" key="1">
    <citation type="submission" date="2020-08" db="EMBL/GenBank/DDBJ databases">
        <title>Genome public.</title>
        <authorList>
            <person name="Liu C."/>
            <person name="Sun Q."/>
        </authorList>
    </citation>
    <scope>NUCLEOTIDE SEQUENCE</scope>
    <source>
        <strain evidence="3">NSJ-31</strain>
    </source>
</reference>
<dbReference type="EMBL" id="JACRST010000013">
    <property type="protein sequence ID" value="MBC8547075.1"/>
    <property type="molecule type" value="Genomic_DNA"/>
</dbReference>
<evidence type="ECO:0000256" key="1">
    <source>
        <dbReference type="SAM" id="MobiDB-lite"/>
    </source>
</evidence>
<comment type="caution">
    <text evidence="3">The sequence shown here is derived from an EMBL/GenBank/DDBJ whole genome shotgun (WGS) entry which is preliminary data.</text>
</comment>
<dbReference type="AlphaFoldDB" id="A0A926DXI3"/>
<evidence type="ECO:0000256" key="2">
    <source>
        <dbReference type="SAM" id="SignalP"/>
    </source>
</evidence>
<feature type="compositionally biased region" description="Low complexity" evidence="1">
    <location>
        <begin position="26"/>
        <end position="52"/>
    </location>
</feature>
<accession>A0A926DXI3</accession>
<evidence type="ECO:0000313" key="3">
    <source>
        <dbReference type="EMBL" id="MBC8547075.1"/>
    </source>
</evidence>
<gene>
    <name evidence="3" type="ORF">H8711_09045</name>
</gene>
<keyword evidence="4" id="KW-1185">Reference proteome</keyword>
<proteinExistence type="predicted"/>
<dbReference type="RefSeq" id="WP_249283148.1">
    <property type="nucleotide sequence ID" value="NZ_JACRST010000013.1"/>
</dbReference>
<organism evidence="3 4">
    <name type="scientific">Ligaoa zhengdingensis</name>
    <dbReference type="NCBI Taxonomy" id="2763658"/>
    <lineage>
        <taxon>Bacteria</taxon>
        <taxon>Bacillati</taxon>
        <taxon>Bacillota</taxon>
        <taxon>Clostridia</taxon>
        <taxon>Eubacteriales</taxon>
        <taxon>Oscillospiraceae</taxon>
        <taxon>Ligaoa</taxon>
    </lineage>
</organism>
<name>A0A926DXI3_9FIRM</name>